<sequence length="280" mass="29585">MDVIALPMKLAARQVAKPWGKADIPAPFSNTGPDKIGEIWFEAKGAEPLGLMVKYIFTSEKLSIQVHPGDAYARTIGLSGGKEECWLVLDAEPGATLGIGLVRDLSGDELRAAALDGSIEQLLAWHPVARGDFFYIPAGTIHAIGAGLSLIEIQQNADVTFRLYDYGRPRELHLDQSIAVANAASYRHTLARHIDLDTDQTLVDGPLFGLRLTGDAPETLDGTGPLLVIPIDGSVSVQTAAGAVSAAAGECLAIDPASSYRASSGARLLLARAYENGQTA</sequence>
<dbReference type="PANTHER" id="PTHR42742">
    <property type="entry name" value="TRANSCRIPTIONAL REPRESSOR MPRA"/>
    <property type="match status" value="1"/>
</dbReference>
<dbReference type="GO" id="GO:0016853">
    <property type="term" value="F:isomerase activity"/>
    <property type="evidence" value="ECO:0007669"/>
    <property type="project" value="UniProtKB-KW"/>
</dbReference>
<dbReference type="InterPro" id="IPR014710">
    <property type="entry name" value="RmlC-like_jellyroll"/>
</dbReference>
<dbReference type="Gene3D" id="2.60.120.10">
    <property type="entry name" value="Jelly Rolls"/>
    <property type="match status" value="1"/>
</dbReference>
<gene>
    <name evidence="3" type="ORF">B5J99_05910</name>
</gene>
<dbReference type="InterPro" id="IPR011051">
    <property type="entry name" value="RmlC_Cupin_sf"/>
</dbReference>
<evidence type="ECO:0000313" key="3">
    <source>
        <dbReference type="EMBL" id="ASR51061.1"/>
    </source>
</evidence>
<dbReference type="CDD" id="cd07010">
    <property type="entry name" value="cupin_PMI_type_I_N_bac"/>
    <property type="match status" value="1"/>
</dbReference>
<organism evidence="3 4">
    <name type="scientific">Blastomonas fulva</name>
    <dbReference type="NCBI Taxonomy" id="1550728"/>
    <lineage>
        <taxon>Bacteria</taxon>
        <taxon>Pseudomonadati</taxon>
        <taxon>Pseudomonadota</taxon>
        <taxon>Alphaproteobacteria</taxon>
        <taxon>Sphingomonadales</taxon>
        <taxon>Sphingomonadaceae</taxon>
        <taxon>Blastomonas</taxon>
    </lineage>
</organism>
<dbReference type="PANTHER" id="PTHR42742:SF3">
    <property type="entry name" value="FRUCTOKINASE"/>
    <property type="match status" value="1"/>
</dbReference>
<accession>A0ABN5B2S0</accession>
<proteinExistence type="predicted"/>
<dbReference type="InterPro" id="IPR051804">
    <property type="entry name" value="Carb_Metab_Reg_Kinase/Isom"/>
</dbReference>
<evidence type="ECO:0000256" key="2">
    <source>
        <dbReference type="ARBA" id="ARBA00022833"/>
    </source>
</evidence>
<reference evidence="3 4" key="1">
    <citation type="submission" date="2017-03" db="EMBL/GenBank/DDBJ databases">
        <title>Complete genome sequence of Blastomonas fulva degrading microcsystin LR.</title>
        <authorList>
            <person name="Lee H.-g."/>
            <person name="Jin L."/>
            <person name="oh H.-M."/>
        </authorList>
    </citation>
    <scope>NUCLEOTIDE SEQUENCE [LARGE SCALE GENOMIC DNA]</scope>
    <source>
        <strain evidence="3 4">T2</strain>
    </source>
</reference>
<keyword evidence="2" id="KW-0862">Zinc</keyword>
<name>A0ABN5B2S0_9SPHN</name>
<keyword evidence="3" id="KW-0413">Isomerase</keyword>
<dbReference type="SUPFAM" id="SSF51182">
    <property type="entry name" value="RmlC-like cupins"/>
    <property type="match status" value="1"/>
</dbReference>
<evidence type="ECO:0000313" key="4">
    <source>
        <dbReference type="Proteomes" id="UP000258016"/>
    </source>
</evidence>
<dbReference type="EMBL" id="CP020083">
    <property type="protein sequence ID" value="ASR51061.1"/>
    <property type="molecule type" value="Genomic_DNA"/>
</dbReference>
<protein>
    <submittedName>
        <fullName evidence="3">Mannose-6-phosphate isomerase</fullName>
    </submittedName>
</protein>
<dbReference type="GeneID" id="303485110"/>
<keyword evidence="1" id="KW-0479">Metal-binding</keyword>
<dbReference type="RefSeq" id="WP_117351862.1">
    <property type="nucleotide sequence ID" value="NZ_CP020083.1"/>
</dbReference>
<dbReference type="Proteomes" id="UP000258016">
    <property type="component" value="Chromosome"/>
</dbReference>
<keyword evidence="4" id="KW-1185">Reference proteome</keyword>
<evidence type="ECO:0000256" key="1">
    <source>
        <dbReference type="ARBA" id="ARBA00022723"/>
    </source>
</evidence>